<accession>A0A0B0MI43</accession>
<gene>
    <name evidence="1" type="ORF">F383_38821</name>
</gene>
<protein>
    <submittedName>
        <fullName evidence="1">Uncharacterized protein</fullName>
    </submittedName>
</protein>
<comment type="caution">
    <text evidence="1">The sequence shown here is derived from an EMBL/GenBank/DDBJ whole genome shotgun (WGS) entry which is preliminary data.</text>
</comment>
<proteinExistence type="predicted"/>
<sequence>MTLISYYKANVPCMTMPRHGIGKFIRQG</sequence>
<dbReference type="AlphaFoldDB" id="A0A0B0MI43"/>
<dbReference type="EMBL" id="JRRC01109650">
    <property type="protein sequence ID" value="KHG00057.1"/>
    <property type="molecule type" value="Genomic_DNA"/>
</dbReference>
<name>A0A0B0MI43_GOSAR</name>
<evidence type="ECO:0000313" key="2">
    <source>
        <dbReference type="Proteomes" id="UP000032142"/>
    </source>
</evidence>
<keyword evidence="2" id="KW-1185">Reference proteome</keyword>
<organism evidence="1 2">
    <name type="scientific">Gossypium arboreum</name>
    <name type="common">Tree cotton</name>
    <name type="synonym">Gossypium nanking</name>
    <dbReference type="NCBI Taxonomy" id="29729"/>
    <lineage>
        <taxon>Eukaryota</taxon>
        <taxon>Viridiplantae</taxon>
        <taxon>Streptophyta</taxon>
        <taxon>Embryophyta</taxon>
        <taxon>Tracheophyta</taxon>
        <taxon>Spermatophyta</taxon>
        <taxon>Magnoliopsida</taxon>
        <taxon>eudicotyledons</taxon>
        <taxon>Gunneridae</taxon>
        <taxon>Pentapetalae</taxon>
        <taxon>rosids</taxon>
        <taxon>malvids</taxon>
        <taxon>Malvales</taxon>
        <taxon>Malvaceae</taxon>
        <taxon>Malvoideae</taxon>
        <taxon>Gossypium</taxon>
    </lineage>
</organism>
<dbReference type="Proteomes" id="UP000032142">
    <property type="component" value="Unassembled WGS sequence"/>
</dbReference>
<evidence type="ECO:0000313" key="1">
    <source>
        <dbReference type="EMBL" id="KHG00057.1"/>
    </source>
</evidence>
<reference evidence="2" key="1">
    <citation type="submission" date="2014-09" db="EMBL/GenBank/DDBJ databases">
        <authorList>
            <person name="Mudge J."/>
            <person name="Ramaraj T."/>
            <person name="Lindquist I.E."/>
            <person name="Bharti A.K."/>
            <person name="Sundararajan A."/>
            <person name="Cameron C.T."/>
            <person name="Woodward J.E."/>
            <person name="May G.D."/>
            <person name="Brubaker C."/>
            <person name="Broadhvest J."/>
            <person name="Wilkins T.A."/>
        </authorList>
    </citation>
    <scope>NUCLEOTIDE SEQUENCE</scope>
    <source>
        <strain evidence="2">cv. AKA8401</strain>
    </source>
</reference>